<evidence type="ECO:0000313" key="9">
    <source>
        <dbReference type="EMBL" id="RRJ83869.1"/>
    </source>
</evidence>
<evidence type="ECO:0000259" key="8">
    <source>
        <dbReference type="PROSITE" id="PS51379"/>
    </source>
</evidence>
<keyword evidence="4" id="KW-0677">Repeat</keyword>
<keyword evidence="3" id="KW-0479">Metal-binding</keyword>
<proteinExistence type="predicted"/>
<dbReference type="InterPro" id="IPR017900">
    <property type="entry name" value="4Fe4S_Fe_S_CS"/>
</dbReference>
<dbReference type="SUPFAM" id="SSF54862">
    <property type="entry name" value="4Fe-4S ferredoxins"/>
    <property type="match status" value="1"/>
</dbReference>
<feature type="domain" description="4Fe-4S ferredoxin-type" evidence="8">
    <location>
        <begin position="180"/>
        <end position="211"/>
    </location>
</feature>
<dbReference type="NCBIfam" id="TIGR00397">
    <property type="entry name" value="mauM_napG"/>
    <property type="match status" value="1"/>
</dbReference>
<dbReference type="GO" id="GO:0051539">
    <property type="term" value="F:4 iron, 4 sulfur cluster binding"/>
    <property type="evidence" value="ECO:0007669"/>
    <property type="project" value="UniProtKB-KW"/>
</dbReference>
<dbReference type="InterPro" id="IPR006311">
    <property type="entry name" value="TAT_signal"/>
</dbReference>
<keyword evidence="7" id="KW-0411">Iron-sulfur</keyword>
<reference evidence="9 10" key="1">
    <citation type="submission" date="2018-08" db="EMBL/GenBank/DDBJ databases">
        <authorList>
            <person name="Khan S.A."/>
        </authorList>
    </citation>
    <scope>NUCLEOTIDE SEQUENCE [LARGE SCALE GENOMIC DNA]</scope>
    <source>
        <strain evidence="9 10">GTF-13</strain>
    </source>
</reference>
<evidence type="ECO:0000256" key="5">
    <source>
        <dbReference type="ARBA" id="ARBA00022982"/>
    </source>
</evidence>
<evidence type="ECO:0000256" key="7">
    <source>
        <dbReference type="ARBA" id="ARBA00023014"/>
    </source>
</evidence>
<dbReference type="PROSITE" id="PS00198">
    <property type="entry name" value="4FE4S_FER_1"/>
    <property type="match status" value="1"/>
</dbReference>
<evidence type="ECO:0000256" key="3">
    <source>
        <dbReference type="ARBA" id="ARBA00022723"/>
    </source>
</evidence>
<dbReference type="Proteomes" id="UP000280792">
    <property type="component" value="Unassembled WGS sequence"/>
</dbReference>
<gene>
    <name evidence="9" type="primary">napG</name>
    <name evidence="9" type="ORF">D0544_01760</name>
</gene>
<dbReference type="InterPro" id="IPR004494">
    <property type="entry name" value="MauM_NapG"/>
</dbReference>
<evidence type="ECO:0000256" key="6">
    <source>
        <dbReference type="ARBA" id="ARBA00023004"/>
    </source>
</evidence>
<dbReference type="CDD" id="cd16373">
    <property type="entry name" value="DMSOR_beta_like"/>
    <property type="match status" value="1"/>
</dbReference>
<dbReference type="AlphaFoldDB" id="A0A3P3VQR3"/>
<dbReference type="EMBL" id="QWEZ01000001">
    <property type="protein sequence ID" value="RRJ83869.1"/>
    <property type="molecule type" value="Genomic_DNA"/>
</dbReference>
<sequence length="254" mass="27272">MSRKPDTAKSPSRRQFMADSARAACGVTLAGLGLALYGESSQVSASQALRPPGALPEADFLGACVRCGLCVRDCPWDTLKLGRLLDPVATGTPYFNARAVPCEMCDDIPCVKACPSGALDPALDNIDHSRMGVAVLIDHETCLNMQGLRCDVCYRVCPLINVAITLEIQRNTRTGVHALFVPTVHSDACTGCGKCEHACVLEEAAIKVIPRDLAKGQLGSHYRWGWKEKERAGRSLIPDALDLPDRMPDSGAKP</sequence>
<feature type="domain" description="4Fe-4S ferredoxin-type" evidence="8">
    <location>
        <begin position="54"/>
        <end position="84"/>
    </location>
</feature>
<dbReference type="Pfam" id="PF12838">
    <property type="entry name" value="Fer4_7"/>
    <property type="match status" value="1"/>
</dbReference>
<keyword evidence="1" id="KW-0813">Transport</keyword>
<dbReference type="PROSITE" id="PS51379">
    <property type="entry name" value="4FE4S_FER_2"/>
    <property type="match status" value="3"/>
</dbReference>
<protein>
    <submittedName>
        <fullName evidence="9">Ferredoxin-type protein NapG</fullName>
    </submittedName>
</protein>
<feature type="domain" description="4Fe-4S ferredoxin-type" evidence="8">
    <location>
        <begin position="91"/>
        <end position="124"/>
    </location>
</feature>
<dbReference type="RefSeq" id="WP_125014254.1">
    <property type="nucleotide sequence ID" value="NZ_QWEZ01000001.1"/>
</dbReference>
<dbReference type="GO" id="GO:0046872">
    <property type="term" value="F:metal ion binding"/>
    <property type="evidence" value="ECO:0007669"/>
    <property type="project" value="UniProtKB-KW"/>
</dbReference>
<evidence type="ECO:0000256" key="4">
    <source>
        <dbReference type="ARBA" id="ARBA00022737"/>
    </source>
</evidence>
<keyword evidence="10" id="KW-1185">Reference proteome</keyword>
<dbReference type="Pfam" id="PF12800">
    <property type="entry name" value="Fer4_4"/>
    <property type="match status" value="1"/>
</dbReference>
<dbReference type="Gene3D" id="3.30.70.20">
    <property type="match status" value="2"/>
</dbReference>
<reference evidence="9 10" key="2">
    <citation type="submission" date="2018-12" db="EMBL/GenBank/DDBJ databases">
        <title>Simiduia agarivorans gen. nov., sp. nov., a marine, agarolytic bacterium isolated from shallow coastal water from Keelung, Taiwan.</title>
        <authorList>
            <person name="Shieh W.Y."/>
        </authorList>
    </citation>
    <scope>NUCLEOTIDE SEQUENCE [LARGE SCALE GENOMIC DNA]</scope>
    <source>
        <strain evidence="9 10">GTF-13</strain>
    </source>
</reference>
<evidence type="ECO:0000256" key="2">
    <source>
        <dbReference type="ARBA" id="ARBA00022485"/>
    </source>
</evidence>
<name>A0A3P3VQR3_9GAMM</name>
<comment type="caution">
    <text evidence="9">The sequence shown here is derived from an EMBL/GenBank/DDBJ whole genome shotgun (WGS) entry which is preliminary data.</text>
</comment>
<organism evidence="9 10">
    <name type="scientific">Aestuariirhabdus litorea</name>
    <dbReference type="NCBI Taxonomy" id="2528527"/>
    <lineage>
        <taxon>Bacteria</taxon>
        <taxon>Pseudomonadati</taxon>
        <taxon>Pseudomonadota</taxon>
        <taxon>Gammaproteobacteria</taxon>
        <taxon>Oceanospirillales</taxon>
        <taxon>Aestuariirhabdaceae</taxon>
        <taxon>Aestuariirhabdus</taxon>
    </lineage>
</organism>
<dbReference type="NCBIfam" id="NF007012">
    <property type="entry name" value="PRK09476.1"/>
    <property type="match status" value="1"/>
</dbReference>
<dbReference type="InterPro" id="IPR017896">
    <property type="entry name" value="4Fe4S_Fe-S-bd"/>
</dbReference>
<evidence type="ECO:0000313" key="10">
    <source>
        <dbReference type="Proteomes" id="UP000280792"/>
    </source>
</evidence>
<accession>A0A3P3VQR3</accession>
<dbReference type="PROSITE" id="PS51318">
    <property type="entry name" value="TAT"/>
    <property type="match status" value="1"/>
</dbReference>
<keyword evidence="6" id="KW-0408">Iron</keyword>
<keyword evidence="5" id="KW-0249">Electron transport</keyword>
<keyword evidence="2" id="KW-0004">4Fe-4S</keyword>
<evidence type="ECO:0000256" key="1">
    <source>
        <dbReference type="ARBA" id="ARBA00022448"/>
    </source>
</evidence>